<organism evidence="2 3">
    <name type="scientific">Moniliophthora roreri</name>
    <name type="common">Frosty pod rot fungus</name>
    <name type="synonym">Monilia roreri</name>
    <dbReference type="NCBI Taxonomy" id="221103"/>
    <lineage>
        <taxon>Eukaryota</taxon>
        <taxon>Fungi</taxon>
        <taxon>Dikarya</taxon>
        <taxon>Basidiomycota</taxon>
        <taxon>Agaricomycotina</taxon>
        <taxon>Agaricomycetes</taxon>
        <taxon>Agaricomycetidae</taxon>
        <taxon>Agaricales</taxon>
        <taxon>Marasmiineae</taxon>
        <taxon>Marasmiaceae</taxon>
        <taxon>Moniliophthora</taxon>
    </lineage>
</organism>
<gene>
    <name evidence="2" type="ORF">WG66_403</name>
</gene>
<accession>A0A0W0GEM9</accession>
<evidence type="ECO:0000313" key="2">
    <source>
        <dbReference type="EMBL" id="KTB47020.1"/>
    </source>
</evidence>
<proteinExistence type="predicted"/>
<reference evidence="2 3" key="1">
    <citation type="submission" date="2015-12" db="EMBL/GenBank/DDBJ databases">
        <title>Draft genome sequence of Moniliophthora roreri, the causal agent of frosty pod rot of cacao.</title>
        <authorList>
            <person name="Aime M.C."/>
            <person name="Diaz-Valderrama J.R."/>
            <person name="Kijpornyongpan T."/>
            <person name="Phillips-Mora W."/>
        </authorList>
    </citation>
    <scope>NUCLEOTIDE SEQUENCE [LARGE SCALE GENOMIC DNA]</scope>
    <source>
        <strain evidence="2 3">MCA 2952</strain>
    </source>
</reference>
<feature type="region of interest" description="Disordered" evidence="1">
    <location>
        <begin position="1"/>
        <end position="20"/>
    </location>
</feature>
<sequence>MFCNDSQEDKSSRHSTLLVD</sequence>
<evidence type="ECO:0000256" key="1">
    <source>
        <dbReference type="SAM" id="MobiDB-lite"/>
    </source>
</evidence>
<dbReference type="AlphaFoldDB" id="A0A0W0GEM9"/>
<evidence type="ECO:0000313" key="3">
    <source>
        <dbReference type="Proteomes" id="UP000054988"/>
    </source>
</evidence>
<dbReference type="EMBL" id="LATX01000168">
    <property type="protein sequence ID" value="KTB47020.1"/>
    <property type="molecule type" value="Genomic_DNA"/>
</dbReference>
<comment type="caution">
    <text evidence="2">The sequence shown here is derived from an EMBL/GenBank/DDBJ whole genome shotgun (WGS) entry which is preliminary data.</text>
</comment>
<name>A0A0W0GEM9_MONRR</name>
<protein>
    <submittedName>
        <fullName evidence="2">Uncharacterized protein</fullName>
    </submittedName>
</protein>
<dbReference type="Proteomes" id="UP000054988">
    <property type="component" value="Unassembled WGS sequence"/>
</dbReference>